<reference evidence="3" key="1">
    <citation type="journal article" date="2019" name="Int. J. Syst. Evol. Microbiol.">
        <title>The Global Catalogue of Microorganisms (GCM) 10K type strain sequencing project: providing services to taxonomists for standard genome sequencing and annotation.</title>
        <authorList>
            <consortium name="The Broad Institute Genomics Platform"/>
            <consortium name="The Broad Institute Genome Sequencing Center for Infectious Disease"/>
            <person name="Wu L."/>
            <person name="Ma J."/>
        </authorList>
    </citation>
    <scope>NUCLEOTIDE SEQUENCE [LARGE SCALE GENOMIC DNA]</scope>
    <source>
        <strain evidence="3">CCUG 55995</strain>
    </source>
</reference>
<protein>
    <recommendedName>
        <fullName evidence="4">Lipoprotein</fullName>
    </recommendedName>
</protein>
<dbReference type="RefSeq" id="WP_380060856.1">
    <property type="nucleotide sequence ID" value="NZ_JBHSEI010000002.1"/>
</dbReference>
<keyword evidence="3" id="KW-1185">Reference proteome</keyword>
<dbReference type="EMBL" id="JBHSEI010000002">
    <property type="protein sequence ID" value="MFC4637826.1"/>
    <property type="molecule type" value="Genomic_DNA"/>
</dbReference>
<sequence>MRNVLLAALTFTLAACGQTELAPQSAAPAITAQATPSTYAFNFTEPDAFVSACNGEQLIGTTTFVGSGQEVTDGKGEIHVVYKYTMTGTYTGQTTGMTYTQSNIGRGIVRIPSSEFVSEKGLVNGQVTAEDGSTILIRWRVHFVRDAKGELRVSRINLDDDSNPPIAKCQHG</sequence>
<name>A0ABV9I638_9DEIO</name>
<accession>A0ABV9I638</accession>
<evidence type="ECO:0000313" key="2">
    <source>
        <dbReference type="EMBL" id="MFC4637826.1"/>
    </source>
</evidence>
<organism evidence="2 3">
    <name type="scientific">Deinococcus hohokamensis</name>
    <dbReference type="NCBI Taxonomy" id="309883"/>
    <lineage>
        <taxon>Bacteria</taxon>
        <taxon>Thermotogati</taxon>
        <taxon>Deinococcota</taxon>
        <taxon>Deinococci</taxon>
        <taxon>Deinococcales</taxon>
        <taxon>Deinococcaceae</taxon>
        <taxon>Deinococcus</taxon>
    </lineage>
</organism>
<feature type="chain" id="PRO_5045692074" description="Lipoprotein" evidence="1">
    <location>
        <begin position="18"/>
        <end position="172"/>
    </location>
</feature>
<evidence type="ECO:0000256" key="1">
    <source>
        <dbReference type="SAM" id="SignalP"/>
    </source>
</evidence>
<dbReference type="Proteomes" id="UP001595952">
    <property type="component" value="Unassembled WGS sequence"/>
</dbReference>
<evidence type="ECO:0000313" key="3">
    <source>
        <dbReference type="Proteomes" id="UP001595952"/>
    </source>
</evidence>
<evidence type="ECO:0008006" key="4">
    <source>
        <dbReference type="Google" id="ProtNLM"/>
    </source>
</evidence>
<gene>
    <name evidence="2" type="ORF">ACFO0D_05680</name>
</gene>
<dbReference type="PROSITE" id="PS51257">
    <property type="entry name" value="PROKAR_LIPOPROTEIN"/>
    <property type="match status" value="1"/>
</dbReference>
<feature type="signal peptide" evidence="1">
    <location>
        <begin position="1"/>
        <end position="17"/>
    </location>
</feature>
<proteinExistence type="predicted"/>
<comment type="caution">
    <text evidence="2">The sequence shown here is derived from an EMBL/GenBank/DDBJ whole genome shotgun (WGS) entry which is preliminary data.</text>
</comment>
<keyword evidence="1" id="KW-0732">Signal</keyword>